<evidence type="ECO:0000313" key="2">
    <source>
        <dbReference type="EMBL" id="GMN36969.1"/>
    </source>
</evidence>
<protein>
    <submittedName>
        <fullName evidence="2">Uncharacterized protein</fullName>
    </submittedName>
</protein>
<keyword evidence="3" id="KW-1185">Reference proteome</keyword>
<name>A0AA88DFP0_FICCA</name>
<evidence type="ECO:0000313" key="3">
    <source>
        <dbReference type="Proteomes" id="UP001187192"/>
    </source>
</evidence>
<dbReference type="AlphaFoldDB" id="A0AA88DFP0"/>
<dbReference type="EMBL" id="BTGU01002359">
    <property type="protein sequence ID" value="GMN36969.1"/>
    <property type="molecule type" value="Genomic_DNA"/>
</dbReference>
<reference evidence="2" key="1">
    <citation type="submission" date="2023-07" db="EMBL/GenBank/DDBJ databases">
        <title>draft genome sequence of fig (Ficus carica).</title>
        <authorList>
            <person name="Takahashi T."/>
            <person name="Nishimura K."/>
        </authorList>
    </citation>
    <scope>NUCLEOTIDE SEQUENCE</scope>
</reference>
<proteinExistence type="predicted"/>
<sequence length="86" mass="9815">MEVGVVEGRRSRGGGLWWLGVAGMERGRVEKGKMNMKKEEEEYWVEGGGGGRGGGGGADRGGQWQWWWRAEFRWRRRIGMNSKNED</sequence>
<evidence type="ECO:0000313" key="1">
    <source>
        <dbReference type="EMBL" id="GMN36957.1"/>
    </source>
</evidence>
<accession>A0AA88DFP0</accession>
<dbReference type="Proteomes" id="UP001187192">
    <property type="component" value="Unassembled WGS sequence"/>
</dbReference>
<organism evidence="2 3">
    <name type="scientific">Ficus carica</name>
    <name type="common">Common fig</name>
    <dbReference type="NCBI Taxonomy" id="3494"/>
    <lineage>
        <taxon>Eukaryota</taxon>
        <taxon>Viridiplantae</taxon>
        <taxon>Streptophyta</taxon>
        <taxon>Embryophyta</taxon>
        <taxon>Tracheophyta</taxon>
        <taxon>Spermatophyta</taxon>
        <taxon>Magnoliopsida</taxon>
        <taxon>eudicotyledons</taxon>
        <taxon>Gunneridae</taxon>
        <taxon>Pentapetalae</taxon>
        <taxon>rosids</taxon>
        <taxon>fabids</taxon>
        <taxon>Rosales</taxon>
        <taxon>Moraceae</taxon>
        <taxon>Ficeae</taxon>
        <taxon>Ficus</taxon>
    </lineage>
</organism>
<gene>
    <name evidence="1" type="ORF">TIFTF001_042544</name>
    <name evidence="2" type="ORF">TIFTF001_042547</name>
</gene>
<comment type="caution">
    <text evidence="2">The sequence shown here is derived from an EMBL/GenBank/DDBJ whole genome shotgun (WGS) entry which is preliminary data.</text>
</comment>
<dbReference type="EMBL" id="BTGU01002358">
    <property type="protein sequence ID" value="GMN36957.1"/>
    <property type="molecule type" value="Genomic_DNA"/>
</dbReference>